<feature type="compositionally biased region" description="Gly residues" evidence="1">
    <location>
        <begin position="816"/>
        <end position="829"/>
    </location>
</feature>
<name>A0A3M7HG30_HORWE</name>
<dbReference type="AlphaFoldDB" id="A0A3M7HG30"/>
<feature type="compositionally biased region" description="Polar residues" evidence="1">
    <location>
        <begin position="441"/>
        <end position="457"/>
    </location>
</feature>
<feature type="compositionally biased region" description="Polar residues" evidence="1">
    <location>
        <begin position="647"/>
        <end position="665"/>
    </location>
</feature>
<feature type="compositionally biased region" description="Low complexity" evidence="1">
    <location>
        <begin position="616"/>
        <end position="631"/>
    </location>
</feature>
<evidence type="ECO:0000313" key="3">
    <source>
        <dbReference type="EMBL" id="RMZ12107.1"/>
    </source>
</evidence>
<dbReference type="Proteomes" id="UP000269539">
    <property type="component" value="Unassembled WGS sequence"/>
</dbReference>
<dbReference type="EMBL" id="QWIO01000045">
    <property type="protein sequence ID" value="RMZ12107.1"/>
    <property type="molecule type" value="Genomic_DNA"/>
</dbReference>
<accession>A0A3M7HG30</accession>
<comment type="caution">
    <text evidence="3">The sequence shown here is derived from an EMBL/GenBank/DDBJ whole genome shotgun (WGS) entry which is preliminary data.</text>
</comment>
<feature type="compositionally biased region" description="Polar residues" evidence="1">
    <location>
        <begin position="471"/>
        <end position="480"/>
    </location>
</feature>
<feature type="region of interest" description="Disordered" evidence="1">
    <location>
        <begin position="772"/>
        <end position="943"/>
    </location>
</feature>
<feature type="chain" id="PRO_5018189168" evidence="2">
    <location>
        <begin position="24"/>
        <end position="969"/>
    </location>
</feature>
<keyword evidence="2" id="KW-0732">Signal</keyword>
<proteinExistence type="predicted"/>
<feature type="compositionally biased region" description="Low complexity" evidence="1">
    <location>
        <begin position="555"/>
        <end position="571"/>
    </location>
</feature>
<feature type="compositionally biased region" description="Polar residues" evidence="1">
    <location>
        <begin position="606"/>
        <end position="615"/>
    </location>
</feature>
<protein>
    <submittedName>
        <fullName evidence="3">Uncharacterized protein</fullName>
    </submittedName>
</protein>
<organism evidence="3 4">
    <name type="scientific">Hortaea werneckii</name>
    <name type="common">Black yeast</name>
    <name type="synonym">Cladosporium werneckii</name>
    <dbReference type="NCBI Taxonomy" id="91943"/>
    <lineage>
        <taxon>Eukaryota</taxon>
        <taxon>Fungi</taxon>
        <taxon>Dikarya</taxon>
        <taxon>Ascomycota</taxon>
        <taxon>Pezizomycotina</taxon>
        <taxon>Dothideomycetes</taxon>
        <taxon>Dothideomycetidae</taxon>
        <taxon>Mycosphaerellales</taxon>
        <taxon>Teratosphaeriaceae</taxon>
        <taxon>Hortaea</taxon>
    </lineage>
</organism>
<dbReference type="VEuPathDB" id="FungiDB:BTJ68_08772"/>
<feature type="region of interest" description="Disordered" evidence="1">
    <location>
        <begin position="437"/>
        <end position="665"/>
    </location>
</feature>
<feature type="compositionally biased region" description="Low complexity" evidence="1">
    <location>
        <begin position="830"/>
        <end position="935"/>
    </location>
</feature>
<feature type="compositionally biased region" description="Gly residues" evidence="1">
    <location>
        <begin position="775"/>
        <end position="784"/>
    </location>
</feature>
<evidence type="ECO:0000256" key="1">
    <source>
        <dbReference type="SAM" id="MobiDB-lite"/>
    </source>
</evidence>
<reference evidence="3 4" key="1">
    <citation type="journal article" date="2018" name="BMC Genomics">
        <title>Genomic evidence for intraspecific hybridization in a clonal and extremely halotolerant yeast.</title>
        <authorList>
            <person name="Gostincar C."/>
            <person name="Stajich J.E."/>
            <person name="Zupancic J."/>
            <person name="Zalar P."/>
            <person name="Gunde-Cimerman N."/>
        </authorList>
    </citation>
    <scope>NUCLEOTIDE SEQUENCE [LARGE SCALE GENOMIC DNA]</scope>
    <source>
        <strain evidence="3 4">EXF-10513</strain>
    </source>
</reference>
<sequence>MEGFLRLPASLLALVLAVDIAGATSPQLSLSKYWNTTDNTQGGGLPPPTPTQPMWTTGASLPSTGSGSEYASQCIHALTSFSSKSSAWSTRHLSVSNTTTIVGGPSYSRVTYYKGATTLCDGHPRLTTSPGTSLSEGWLTFPGTGPTSTSTIVNTYGSAYPYATPSCSVNPSDCDPFWEAYSTKLSEWSALGAAQTTPAPETPPCMNQSMASSDASFQASFRGCGLCTIYGQGVELVYFPPPATVSRDMCASTPLANMTYYEPGAILEAYAGTQYGAMATPKPDAQTAIVGQNTFTSGTAYISISKVWAEDRCSKTKGTPVYNAILAMPSESVLSLRYSQVHFQYAMVTGTQTGFPVSYADFQTPIPWSAWNGQEQCYNSYGGYYCDVIYEKKYRPQLAIPPEINMLNQDWQNCQLWYGGLYDPPLALQPAESIAMPTRPGQHQETTSTAEPSSTLAKPTAEPTALADHNPNAQSNNGGSDQHHSSNGHEGAVNSRPGDGGEVWNGEEWVPVGSSDDDDGTSGGSHENGIPGPSRPSSHNDGGDSQEDGHGGASGSWSSNGDSSHGNSGNAKSGTDGKDETESGQNGSGSKDGGSSSHGDSSGQGTSLADSDQNVSGEQEGSSSGSGSQQEDNSDHSSGTDEGGQNGEEQNPSNDASGNAQSTENAANGVTADAISPQPTTNQVISACEDGVVIDGSTITLATQQPATTVQVNGYSHTIKQLEPGVVEVDGGMVLGAGNDAVTVTAAATGGATSGSPSVQYSGDATADAIAAGMGMSGPHGGHAGSTTSPGASAGAGGVSDVSQSTGAGSSSNVGGSSGEGSGNSGAAGEGDSSSRQSGAGSSSTTGGSSNDDGSNSGSSADASSNSSDEGGTSQQTSSAGDDSASTSDNDNDDASAQQQQTASSSSEGGDRGSASSSQTGGSGDSTAQQTSTSGPAPAQQTTNAGSRITFLHVQGFCVGLMTFMIAIL</sequence>
<evidence type="ECO:0000256" key="2">
    <source>
        <dbReference type="SAM" id="SignalP"/>
    </source>
</evidence>
<evidence type="ECO:0000313" key="4">
    <source>
        <dbReference type="Proteomes" id="UP000269539"/>
    </source>
</evidence>
<feature type="signal peptide" evidence="2">
    <location>
        <begin position="1"/>
        <end position="23"/>
    </location>
</feature>
<feature type="compositionally biased region" description="Low complexity" evidence="1">
    <location>
        <begin position="593"/>
        <end position="605"/>
    </location>
</feature>
<gene>
    <name evidence="3" type="ORF">D0864_00804</name>
</gene>